<feature type="transmembrane region" description="Helical" evidence="6">
    <location>
        <begin position="410"/>
        <end position="428"/>
    </location>
</feature>
<dbReference type="InterPro" id="IPR003838">
    <property type="entry name" value="ABC3_permease_C"/>
</dbReference>
<feature type="transmembrane region" description="Helical" evidence="6">
    <location>
        <begin position="847"/>
        <end position="869"/>
    </location>
</feature>
<feature type="transmembrane region" description="Helical" evidence="6">
    <location>
        <begin position="434"/>
        <end position="455"/>
    </location>
</feature>
<evidence type="ECO:0000256" key="2">
    <source>
        <dbReference type="ARBA" id="ARBA00022475"/>
    </source>
</evidence>
<feature type="transmembrane region" description="Helical" evidence="6">
    <location>
        <begin position="946"/>
        <end position="965"/>
    </location>
</feature>
<evidence type="ECO:0000259" key="7">
    <source>
        <dbReference type="Pfam" id="PF02687"/>
    </source>
</evidence>
<accession>A0ABQ3XZC8</accession>
<feature type="domain" description="ABC3 transporter permease C-terminal" evidence="7">
    <location>
        <begin position="279"/>
        <end position="381"/>
    </location>
</feature>
<dbReference type="Pfam" id="PF02687">
    <property type="entry name" value="FtsX"/>
    <property type="match status" value="1"/>
</dbReference>
<feature type="transmembrane region" description="Helical" evidence="6">
    <location>
        <begin position="490"/>
        <end position="511"/>
    </location>
</feature>
<feature type="transmembrane region" description="Helical" evidence="6">
    <location>
        <begin position="890"/>
        <end position="917"/>
    </location>
</feature>
<reference evidence="8 9" key="1">
    <citation type="submission" date="2021-01" db="EMBL/GenBank/DDBJ databases">
        <title>Whole genome shotgun sequence of Actinoplanes deccanensis NBRC 13994.</title>
        <authorList>
            <person name="Komaki H."/>
            <person name="Tamura T."/>
        </authorList>
    </citation>
    <scope>NUCLEOTIDE SEQUENCE [LARGE SCALE GENOMIC DNA]</scope>
    <source>
        <strain evidence="8 9">NBRC 13994</strain>
    </source>
</reference>
<evidence type="ECO:0000256" key="3">
    <source>
        <dbReference type="ARBA" id="ARBA00022692"/>
    </source>
</evidence>
<evidence type="ECO:0000256" key="4">
    <source>
        <dbReference type="ARBA" id="ARBA00022989"/>
    </source>
</evidence>
<comment type="subcellular location">
    <subcellularLocation>
        <location evidence="1">Cell membrane</location>
        <topology evidence="1">Multi-pass membrane protein</topology>
    </subcellularLocation>
</comment>
<sequence>MYDVSLGAVRRRSGQAFLVLLLATLAATVASAACWYGLTVASRAADTDVRNAPAAQHVILAHRAGEVAGDPRRALDSYAATVRGLLRLPEGRPVLGLAADMTYIYRDQPGAASGMPAAYRDGFCDHVRLTGTCPAAANDAAISADAARRLGLAPGDTFEARSVRAATPVRFRVTGVYQPREPNGPYWTDQLFRSQGSLDPFFTPLDTFRAPQLDEAVLAWGLDVPVPLLRGDGGYDLNGVVNDARPSFAAAQIDLDAPTGELVDKVRGSRIAVAEGVLVAAGQALLLAWFAIGLAGRFTGRDRRADAGLLKLRGSTRGGILRLAAGQHLVPLTGGAVLGWLAGPLVAWPVAGGRPVPAEWWMAALLSLAAVLAVTLVGLLVLVAVDAIATRAPVVALLRRVPSHRHDWRSGVVDVALVALAAGAVFQARSGGSGFGVAAPAMVALAVGLVLARLLRWTADRVGAVALRAGRLRLGLAAVQMSRQPGADRVFALAVVAIAMVGLTVGVFAAGRAERSDRADAELGAARVLTVTAQSRTQLLYAVRRADPSGRHAMAAVVDTASNPPVLAVDSSRYAAVATGGRSYFSASPSPWPLITGDRLTVRVDSERRTTTLLGAVLQQEATGEGVKVEFRGIRRGAQSVTAAVPACAAAPGCRLVSFQLYTPAGSDDGSLTIRGLADSARTVLTGAQLADVTRWRPDFTGAALRVRAAGDGLRLTVGPAGDAGTEVYAVDTPLPLPIVLAGERPSTWQFDDASLDRFGDPATPVRVVATTGVLPVLGRAGVLTDLDAARRLAGAGDQGGTFQVWLTRDAPAAVVDAIGLPVLADRTADGRAEQLAGEGGVVTAPFGLFTVAVALLVAGTLVAIASSAERESQLGQLRALRAQGLPRATALAIGYAGQAALVVAGVCGGVVAALVARPVADVTAPPFADGWRVLPPPAALGPGPLAVAAVAGLAVLGVTAWLSARRLRGGLA</sequence>
<evidence type="ECO:0000313" key="9">
    <source>
        <dbReference type="Proteomes" id="UP000609879"/>
    </source>
</evidence>
<protein>
    <recommendedName>
        <fullName evidence="7">ABC3 transporter permease C-terminal domain-containing protein</fullName>
    </recommendedName>
</protein>
<proteinExistence type="predicted"/>
<dbReference type="EMBL" id="BOMI01000028">
    <property type="protein sequence ID" value="GID73107.1"/>
    <property type="molecule type" value="Genomic_DNA"/>
</dbReference>
<evidence type="ECO:0000256" key="1">
    <source>
        <dbReference type="ARBA" id="ARBA00004651"/>
    </source>
</evidence>
<feature type="transmembrane region" description="Helical" evidence="6">
    <location>
        <begin position="277"/>
        <end position="299"/>
    </location>
</feature>
<keyword evidence="5 6" id="KW-0472">Membrane</keyword>
<organism evidence="8 9">
    <name type="scientific">Paractinoplanes deccanensis</name>
    <dbReference type="NCBI Taxonomy" id="113561"/>
    <lineage>
        <taxon>Bacteria</taxon>
        <taxon>Bacillati</taxon>
        <taxon>Actinomycetota</taxon>
        <taxon>Actinomycetes</taxon>
        <taxon>Micromonosporales</taxon>
        <taxon>Micromonosporaceae</taxon>
        <taxon>Paractinoplanes</taxon>
    </lineage>
</organism>
<dbReference type="Proteomes" id="UP000609879">
    <property type="component" value="Unassembled WGS sequence"/>
</dbReference>
<keyword evidence="2" id="KW-1003">Cell membrane</keyword>
<name>A0ABQ3XZC8_9ACTN</name>
<comment type="caution">
    <text evidence="8">The sequence shown here is derived from an EMBL/GenBank/DDBJ whole genome shotgun (WGS) entry which is preliminary data.</text>
</comment>
<gene>
    <name evidence="8" type="ORF">Ade02nite_17480</name>
</gene>
<feature type="transmembrane region" description="Helical" evidence="6">
    <location>
        <begin position="361"/>
        <end position="389"/>
    </location>
</feature>
<keyword evidence="9" id="KW-1185">Reference proteome</keyword>
<keyword evidence="3 6" id="KW-0812">Transmembrane</keyword>
<evidence type="ECO:0000313" key="8">
    <source>
        <dbReference type="EMBL" id="GID73107.1"/>
    </source>
</evidence>
<evidence type="ECO:0000256" key="5">
    <source>
        <dbReference type="ARBA" id="ARBA00023136"/>
    </source>
</evidence>
<evidence type="ECO:0000256" key="6">
    <source>
        <dbReference type="SAM" id="Phobius"/>
    </source>
</evidence>
<feature type="transmembrane region" description="Helical" evidence="6">
    <location>
        <begin position="320"/>
        <end position="341"/>
    </location>
</feature>
<dbReference type="RefSeq" id="WP_203761032.1">
    <property type="nucleotide sequence ID" value="NZ_BAAABO010000029.1"/>
</dbReference>
<keyword evidence="4 6" id="KW-1133">Transmembrane helix</keyword>